<keyword evidence="2" id="KW-1185">Reference proteome</keyword>
<organism evidence="1 2">
    <name type="scientific">Fusarium solani subsp. cucurbitae</name>
    <name type="common">Neocosmosporum cucurbitae</name>
    <dbReference type="NCBI Taxonomy" id="2747967"/>
    <lineage>
        <taxon>Eukaryota</taxon>
        <taxon>Fungi</taxon>
        <taxon>Dikarya</taxon>
        <taxon>Ascomycota</taxon>
        <taxon>Pezizomycotina</taxon>
        <taxon>Sordariomycetes</taxon>
        <taxon>Hypocreomycetidae</taxon>
        <taxon>Hypocreales</taxon>
        <taxon>Nectriaceae</taxon>
        <taxon>Fusarium</taxon>
        <taxon>Fusarium solani species complex</taxon>
    </lineage>
</organism>
<evidence type="ECO:0000313" key="2">
    <source>
        <dbReference type="Proteomes" id="UP000830768"/>
    </source>
</evidence>
<dbReference type="EMBL" id="CP090036">
    <property type="protein sequence ID" value="UPK98501.1"/>
    <property type="molecule type" value="Genomic_DNA"/>
</dbReference>
<reference evidence="1" key="1">
    <citation type="submission" date="2021-11" db="EMBL/GenBank/DDBJ databases">
        <title>Fusarium solani-melongenae Genome sequencing and assembly.</title>
        <authorList>
            <person name="Xie S."/>
            <person name="Huang L."/>
            <person name="Zhang X."/>
        </authorList>
    </citation>
    <scope>NUCLEOTIDE SEQUENCE</scope>
    <source>
        <strain evidence="1">CRI 24-3</strain>
    </source>
</reference>
<protein>
    <submittedName>
        <fullName evidence="1">Uncharacterized protein</fullName>
    </submittedName>
</protein>
<gene>
    <name evidence="1" type="ORF">LCI18_009436</name>
</gene>
<accession>A0ACD3ZBC0</accession>
<evidence type="ECO:0000313" key="1">
    <source>
        <dbReference type="EMBL" id="UPK98501.1"/>
    </source>
</evidence>
<dbReference type="Proteomes" id="UP000830768">
    <property type="component" value="Chromosome 8"/>
</dbReference>
<sequence>MELPEHARKARRSSRRSKMKLPRVAELLTELGLAGQNPSPDRALIREFDDTLKAFTDKFLAKKNLQRIALTQWSIQFNRDIFRQLATSFLHEGGRGSYFWPDPPFPANKKGYCFSKDRKKICDLLMPLAFRRNQILMNNQKHRINPAYPVTLLPTTPTNAAQQQTSQQQPRSSETPDSHVLRTSHIPGDQGSSLESPIDVDGLPDFDPFSDDGFSDDEGPRTLKYLYDPDFPSPELSAAPMAPSRARADDEIDEYYLDTPQRVPKERTPTVAPEETDGVSAQDPYDVPNSPETVAPSNHQGEKRPAETELEDSARRTKSPRLQQGNATGRSGVDDDEHPPRSPVDQATNNNTSDGEMRQARLYDYVLPNGLSRIDGLPGSMSCQGSPELGEDAHREALARRSAAIDPPTKAPFALMSDAPTPEPEAEAEASRKQPEMDPFEDIPLNEPPKAQTHLRDGSPQDNVSPTGSERDDDIQGKPRSPFHSEEPEQSVPVVKGKQQPESPQVEDALTYEPAKNTTSNPDPTFAFTVYQTEMRPVMWNYSEDVFFQGSMRELVDELPMENKHSLRGLCITLMGKQPEQYQVFLYNEVKYKNVKEIYLTTIKQEMEEAKLDGSRLDYELIIRPIRRLENKDA</sequence>
<name>A0ACD3ZBC0_FUSSC</name>
<proteinExistence type="predicted"/>